<dbReference type="EMBL" id="QFAY01000003">
    <property type="protein sequence ID" value="MBP2620178.1"/>
    <property type="molecule type" value="Genomic_DNA"/>
</dbReference>
<organism evidence="2 3">
    <name type="scientific">Streptococcus panodentis</name>
    <dbReference type="NCBI Taxonomy" id="1581472"/>
    <lineage>
        <taxon>Bacteria</taxon>
        <taxon>Bacillati</taxon>
        <taxon>Bacillota</taxon>
        <taxon>Bacilli</taxon>
        <taxon>Lactobacillales</taxon>
        <taxon>Streptococcaceae</taxon>
        <taxon>Streptococcus</taxon>
    </lineage>
</organism>
<evidence type="ECO:0000313" key="3">
    <source>
        <dbReference type="Proteomes" id="UP001519349"/>
    </source>
</evidence>
<sequence length="131" mass="15798">MEPAQITRQAIAKKEKEIDTLSAELQRERLKIDEKRDSIQSKKKAFTEMLQEEYEMAANILRHQEQDSSTEWQSLNQYIESYAIEADEASSEELKKLDREDEELLEEFFKKRRHLEWEIEDDCRRLRESES</sequence>
<name>A0ABS5AV91_9STRE</name>
<comment type="caution">
    <text evidence="2">The sequence shown here is derived from an EMBL/GenBank/DDBJ whole genome shotgun (WGS) entry which is preliminary data.</text>
</comment>
<keyword evidence="3" id="KW-1185">Reference proteome</keyword>
<feature type="coiled-coil region" evidence="1">
    <location>
        <begin position="4"/>
        <end position="38"/>
    </location>
</feature>
<reference evidence="2 3" key="1">
    <citation type="submission" date="2018-05" db="EMBL/GenBank/DDBJ databases">
        <title>Draft genome sequence of Streptococcus panodentis CCUG 70867T.</title>
        <authorList>
            <person name="Salva-Serra F."/>
            <person name="Mendez V."/>
            <person name="Jaen-Luchoro D."/>
            <person name="Gonzales-Siles L."/>
            <person name="Karlsson R."/>
            <person name="Engstrom-Jakobsson H."/>
            <person name="Busquets A."/>
            <person name="Gomila M."/>
            <person name="Pineiro-Iglesias B."/>
            <person name="Bennasar-Figueras A."/>
            <person name="Seeger M."/>
            <person name="Moore E."/>
        </authorList>
    </citation>
    <scope>NUCLEOTIDE SEQUENCE [LARGE SCALE GENOMIC DNA]</scope>
    <source>
        <strain evidence="2 3">CCUG 70867</strain>
    </source>
</reference>
<gene>
    <name evidence="2" type="ORF">DHL47_02270</name>
</gene>
<keyword evidence="1" id="KW-0175">Coiled coil</keyword>
<proteinExistence type="predicted"/>
<evidence type="ECO:0000313" key="2">
    <source>
        <dbReference type="EMBL" id="MBP2620178.1"/>
    </source>
</evidence>
<evidence type="ECO:0000256" key="1">
    <source>
        <dbReference type="SAM" id="Coils"/>
    </source>
</evidence>
<protein>
    <submittedName>
        <fullName evidence="2">Uncharacterized protein</fullName>
    </submittedName>
</protein>
<dbReference type="Proteomes" id="UP001519349">
    <property type="component" value="Unassembled WGS sequence"/>
</dbReference>
<accession>A0ABS5AV91</accession>